<dbReference type="InterPro" id="IPR051796">
    <property type="entry name" value="ISF_SsuE-like"/>
</dbReference>
<evidence type="ECO:0000256" key="1">
    <source>
        <dbReference type="ARBA" id="ARBA00022630"/>
    </source>
</evidence>
<keyword evidence="2" id="KW-0288">FMN</keyword>
<dbReference type="InterPro" id="IPR003680">
    <property type="entry name" value="Flavodoxin_fold"/>
</dbReference>
<evidence type="ECO:0000313" key="5">
    <source>
        <dbReference type="Proteomes" id="UP000271554"/>
    </source>
</evidence>
<evidence type="ECO:0000259" key="3">
    <source>
        <dbReference type="Pfam" id="PF02525"/>
    </source>
</evidence>
<dbReference type="SUPFAM" id="SSF52218">
    <property type="entry name" value="Flavoproteins"/>
    <property type="match status" value="1"/>
</dbReference>
<dbReference type="KEGG" id="shun:DWB77_03283"/>
<dbReference type="EMBL" id="CP032698">
    <property type="protein sequence ID" value="AYG81141.1"/>
    <property type="molecule type" value="Genomic_DNA"/>
</dbReference>
<evidence type="ECO:0000256" key="2">
    <source>
        <dbReference type="ARBA" id="ARBA00022643"/>
    </source>
</evidence>
<dbReference type="Pfam" id="PF02525">
    <property type="entry name" value="Flavodoxin_2"/>
    <property type="match status" value="1"/>
</dbReference>
<dbReference type="Gene3D" id="3.40.50.360">
    <property type="match status" value="1"/>
</dbReference>
<dbReference type="PANTHER" id="PTHR43278:SF4">
    <property type="entry name" value="NAD(P)H-DEPENDENT FMN-CONTAINING OXIDOREDUCTASE YWQN-RELATED"/>
    <property type="match status" value="1"/>
</dbReference>
<gene>
    <name evidence="4" type="primary">ywqN</name>
    <name evidence="4" type="ORF">DWB77_03283</name>
</gene>
<sequence>MARNFLFLLGSTRSGGNTETLARQAAEQLPEGDSARWLRLVDLELPGFRDGRHTEERDRPAPTGDAATLLDATLAATDLVIASPLYWYSVSTPVKHYLDHWVNWLYTPGLDFAQRMAGRTLWGVTALADPDHSAADPLVGTLRHSARYMKMNWGGVLLGSGVRPGEIAQDTEAAARAKTFFSSTPKPAALA</sequence>
<reference evidence="4 5" key="1">
    <citation type="submission" date="2018-10" db="EMBL/GenBank/DDBJ databases">
        <title>Relationship between Morphology and Antimicrobial Activity in Streptomyces.</title>
        <authorList>
            <person name="Kang H.J."/>
            <person name="Kim S.B."/>
        </authorList>
    </citation>
    <scope>NUCLEOTIDE SEQUENCE [LARGE SCALE GENOMIC DNA]</scope>
    <source>
        <strain evidence="4 5">BH38</strain>
    </source>
</reference>
<organism evidence="4 5">
    <name type="scientific">Streptomyces hundungensis</name>
    <dbReference type="NCBI Taxonomy" id="1077946"/>
    <lineage>
        <taxon>Bacteria</taxon>
        <taxon>Bacillati</taxon>
        <taxon>Actinomycetota</taxon>
        <taxon>Actinomycetes</taxon>
        <taxon>Kitasatosporales</taxon>
        <taxon>Streptomycetaceae</taxon>
        <taxon>Streptomyces</taxon>
    </lineage>
</organism>
<keyword evidence="1" id="KW-0285">Flavoprotein</keyword>
<keyword evidence="5" id="KW-1185">Reference proteome</keyword>
<dbReference type="PANTHER" id="PTHR43278">
    <property type="entry name" value="NAD(P)H-DEPENDENT FMN-CONTAINING OXIDOREDUCTASE YWQN-RELATED"/>
    <property type="match status" value="1"/>
</dbReference>
<dbReference type="InterPro" id="IPR029039">
    <property type="entry name" value="Flavoprotein-like_sf"/>
</dbReference>
<protein>
    <submittedName>
        <fullName evidence="4">NAD(P)H-dependent FMN-containing oxidoreductase YwqN</fullName>
        <ecNumber evidence="4">1.-.-.-</ecNumber>
    </submittedName>
</protein>
<dbReference type="RefSeq" id="WP_120721951.1">
    <property type="nucleotide sequence ID" value="NZ_CP032698.1"/>
</dbReference>
<dbReference type="Proteomes" id="UP000271554">
    <property type="component" value="Chromosome"/>
</dbReference>
<dbReference type="EC" id="1.-.-.-" evidence="4"/>
<dbReference type="OrthoDB" id="9805976at2"/>
<evidence type="ECO:0000313" key="4">
    <source>
        <dbReference type="EMBL" id="AYG81141.1"/>
    </source>
</evidence>
<name>A0A387HET2_9ACTN</name>
<keyword evidence="4" id="KW-0560">Oxidoreductase</keyword>
<proteinExistence type="predicted"/>
<feature type="domain" description="Flavodoxin-like fold" evidence="3">
    <location>
        <begin position="4"/>
        <end position="176"/>
    </location>
</feature>
<dbReference type="GO" id="GO:0016491">
    <property type="term" value="F:oxidoreductase activity"/>
    <property type="evidence" value="ECO:0007669"/>
    <property type="project" value="UniProtKB-KW"/>
</dbReference>
<dbReference type="AlphaFoldDB" id="A0A387HET2"/>
<accession>A0A387HET2</accession>